<comment type="caution">
    <text evidence="3">The sequence shown here is derived from an EMBL/GenBank/DDBJ whole genome shotgun (WGS) entry which is preliminary data.</text>
</comment>
<feature type="non-terminal residue" evidence="3">
    <location>
        <position position="79"/>
    </location>
</feature>
<dbReference type="EMBL" id="CAJOBH010023093">
    <property type="protein sequence ID" value="CAF4233329.1"/>
    <property type="molecule type" value="Genomic_DNA"/>
</dbReference>
<dbReference type="PROSITE" id="PS50095">
    <property type="entry name" value="PLAT"/>
    <property type="match status" value="1"/>
</dbReference>
<dbReference type="GO" id="GO:0016020">
    <property type="term" value="C:membrane"/>
    <property type="evidence" value="ECO:0007669"/>
    <property type="project" value="TreeGrafter"/>
</dbReference>
<dbReference type="SUPFAM" id="SSF49723">
    <property type="entry name" value="Lipase/lipooxygenase domain (PLAT/LH2 domain)"/>
    <property type="match status" value="1"/>
</dbReference>
<dbReference type="EMBL" id="CAJOBI010043641">
    <property type="protein sequence ID" value="CAF4336729.1"/>
    <property type="molecule type" value="Genomic_DNA"/>
</dbReference>
<feature type="domain" description="PLAT" evidence="2">
    <location>
        <begin position="31"/>
        <end position="79"/>
    </location>
</feature>
<dbReference type="InterPro" id="IPR051223">
    <property type="entry name" value="Polycystin"/>
</dbReference>
<dbReference type="InterPro" id="IPR001024">
    <property type="entry name" value="PLAT/LH2_dom"/>
</dbReference>
<dbReference type="EMBL" id="CAJOBI010043472">
    <property type="protein sequence ID" value="CAF4335852.1"/>
    <property type="molecule type" value="Genomic_DNA"/>
</dbReference>
<sequence>LLIIFARYKDKKDLERLGVTPLPDNHKFDQYFYQILVFTGHRRNAGTKSRVHFIVAGEDDETQIRTFADPQRRILQRGG</sequence>
<reference evidence="3" key="1">
    <citation type="submission" date="2021-02" db="EMBL/GenBank/DDBJ databases">
        <authorList>
            <person name="Nowell W R."/>
        </authorList>
    </citation>
    <scope>NUCLEOTIDE SEQUENCE</scope>
</reference>
<gene>
    <name evidence="3" type="ORF">BYL167_LOCUS24870</name>
    <name evidence="4" type="ORF">SMN809_LOCUS27580</name>
    <name evidence="5" type="ORF">SMN809_LOCUS27618</name>
</gene>
<dbReference type="AlphaFoldDB" id="A0A8S2SPL1"/>
<accession>A0A8S2SPL1</accession>
<dbReference type="Proteomes" id="UP000676336">
    <property type="component" value="Unassembled WGS sequence"/>
</dbReference>
<dbReference type="GO" id="GO:0005262">
    <property type="term" value="F:calcium channel activity"/>
    <property type="evidence" value="ECO:0007669"/>
    <property type="project" value="TreeGrafter"/>
</dbReference>
<evidence type="ECO:0000256" key="1">
    <source>
        <dbReference type="PROSITE-ProRule" id="PRU00152"/>
    </source>
</evidence>
<dbReference type="PANTHER" id="PTHR10877">
    <property type="entry name" value="POLYCYSTIN FAMILY MEMBER"/>
    <property type="match status" value="1"/>
</dbReference>
<evidence type="ECO:0000313" key="6">
    <source>
        <dbReference type="Proteomes" id="UP000681967"/>
    </source>
</evidence>
<evidence type="ECO:0000313" key="4">
    <source>
        <dbReference type="EMBL" id="CAF4335852.1"/>
    </source>
</evidence>
<protein>
    <recommendedName>
        <fullName evidence="2">PLAT domain-containing protein</fullName>
    </recommendedName>
</protein>
<evidence type="ECO:0000313" key="5">
    <source>
        <dbReference type="EMBL" id="CAF4336729.1"/>
    </source>
</evidence>
<proteinExistence type="predicted"/>
<dbReference type="Proteomes" id="UP000681967">
    <property type="component" value="Unassembled WGS sequence"/>
</dbReference>
<dbReference type="Gene3D" id="2.60.60.20">
    <property type="entry name" value="PLAT/LH2 domain"/>
    <property type="match status" value="1"/>
</dbReference>
<dbReference type="GO" id="GO:0050982">
    <property type="term" value="P:detection of mechanical stimulus"/>
    <property type="evidence" value="ECO:0007669"/>
    <property type="project" value="TreeGrafter"/>
</dbReference>
<name>A0A8S2SPL1_9BILA</name>
<comment type="caution">
    <text evidence="1">Lacks conserved residue(s) required for the propagation of feature annotation.</text>
</comment>
<evidence type="ECO:0000313" key="3">
    <source>
        <dbReference type="EMBL" id="CAF4233329.1"/>
    </source>
</evidence>
<dbReference type="InterPro" id="IPR036392">
    <property type="entry name" value="PLAT/LH2_dom_sf"/>
</dbReference>
<organism evidence="3 6">
    <name type="scientific">Rotaria magnacalcarata</name>
    <dbReference type="NCBI Taxonomy" id="392030"/>
    <lineage>
        <taxon>Eukaryota</taxon>
        <taxon>Metazoa</taxon>
        <taxon>Spiralia</taxon>
        <taxon>Gnathifera</taxon>
        <taxon>Rotifera</taxon>
        <taxon>Eurotatoria</taxon>
        <taxon>Bdelloidea</taxon>
        <taxon>Philodinida</taxon>
        <taxon>Philodinidae</taxon>
        <taxon>Rotaria</taxon>
    </lineage>
</organism>
<feature type="non-terminal residue" evidence="3">
    <location>
        <position position="1"/>
    </location>
</feature>
<evidence type="ECO:0000259" key="2">
    <source>
        <dbReference type="PROSITE" id="PS50095"/>
    </source>
</evidence>
<dbReference type="PANTHER" id="PTHR10877:SF150">
    <property type="entry name" value="REJ DOMAIN-CONTAINING PROTEIN"/>
    <property type="match status" value="1"/>
</dbReference>